<accession>U5WC42</accession>
<feature type="transmembrane region" description="Helical" evidence="1">
    <location>
        <begin position="32"/>
        <end position="51"/>
    </location>
</feature>
<dbReference type="HOGENOM" id="CLU_2662851_0_0_11"/>
<evidence type="ECO:0000313" key="3">
    <source>
        <dbReference type="Proteomes" id="UP000017746"/>
    </source>
</evidence>
<sequence length="79" mass="8269">MGKAIAYLVATIAGVIVVGWIAVSLLHVLVGALAYLIVGAIVVGGGVYLYGKAKKGLAPGTRTQRRIEAAAKTYRMRNQ</sequence>
<keyword evidence="1" id="KW-0812">Transmembrane</keyword>
<evidence type="ECO:0000256" key="1">
    <source>
        <dbReference type="SAM" id="Phobius"/>
    </source>
</evidence>
<gene>
    <name evidence="2" type="ORF">AFR_36375</name>
</gene>
<keyword evidence="1" id="KW-1133">Transmembrane helix</keyword>
<dbReference type="STRING" id="1246995.AFR_36375"/>
<keyword evidence="3" id="KW-1185">Reference proteome</keyword>
<dbReference type="KEGG" id="afs:AFR_36375"/>
<reference evidence="2 3" key="1">
    <citation type="journal article" date="2014" name="J. Biotechnol.">
        <title>Complete genome sequence of the actinobacterium Actinoplanes friuliensis HAG 010964, producer of the lipopeptide antibiotic friulimycin.</title>
        <authorList>
            <person name="Ruckert C."/>
            <person name="Szczepanowski R."/>
            <person name="Albersmeier A."/>
            <person name="Goesmann A."/>
            <person name="Fischer N."/>
            <person name="Steinkamper A."/>
            <person name="Puhler A."/>
            <person name="Biener R."/>
            <person name="Schwartz D."/>
            <person name="Kalinowski J."/>
        </authorList>
    </citation>
    <scope>NUCLEOTIDE SEQUENCE [LARGE SCALE GENOMIC DNA]</scope>
    <source>
        <strain evidence="2 3">DSM 7358</strain>
    </source>
</reference>
<dbReference type="PATRIC" id="fig|1246995.3.peg.7361"/>
<dbReference type="RefSeq" id="WP_023561867.1">
    <property type="nucleotide sequence ID" value="NC_022657.1"/>
</dbReference>
<dbReference type="EMBL" id="CP006272">
    <property type="protein sequence ID" value="AGZ45531.1"/>
    <property type="molecule type" value="Genomic_DNA"/>
</dbReference>
<protein>
    <submittedName>
        <fullName evidence="2">Uncharacterized protein</fullName>
    </submittedName>
</protein>
<feature type="transmembrane region" description="Helical" evidence="1">
    <location>
        <begin position="7"/>
        <end position="26"/>
    </location>
</feature>
<name>U5WC42_9ACTN</name>
<evidence type="ECO:0000313" key="2">
    <source>
        <dbReference type="EMBL" id="AGZ45531.1"/>
    </source>
</evidence>
<keyword evidence="1" id="KW-0472">Membrane</keyword>
<organism evidence="2 3">
    <name type="scientific">Actinoplanes friuliensis DSM 7358</name>
    <dbReference type="NCBI Taxonomy" id="1246995"/>
    <lineage>
        <taxon>Bacteria</taxon>
        <taxon>Bacillati</taxon>
        <taxon>Actinomycetota</taxon>
        <taxon>Actinomycetes</taxon>
        <taxon>Micromonosporales</taxon>
        <taxon>Micromonosporaceae</taxon>
        <taxon>Actinoplanes</taxon>
    </lineage>
</organism>
<proteinExistence type="predicted"/>
<dbReference type="eggNOG" id="ENOG50326YE">
    <property type="taxonomic scope" value="Bacteria"/>
</dbReference>
<dbReference type="Proteomes" id="UP000017746">
    <property type="component" value="Chromosome"/>
</dbReference>
<dbReference type="AlphaFoldDB" id="U5WC42"/>